<dbReference type="GO" id="GO:0003677">
    <property type="term" value="F:DNA binding"/>
    <property type="evidence" value="ECO:0007669"/>
    <property type="project" value="UniProtKB-KW"/>
</dbReference>
<evidence type="ECO:0000259" key="4">
    <source>
        <dbReference type="PROSITE" id="PS50949"/>
    </source>
</evidence>
<dbReference type="SUPFAM" id="SSF46785">
    <property type="entry name" value="Winged helix' DNA-binding domain"/>
    <property type="match status" value="1"/>
</dbReference>
<evidence type="ECO:0000256" key="1">
    <source>
        <dbReference type="ARBA" id="ARBA00023015"/>
    </source>
</evidence>
<keyword evidence="2" id="KW-0238">DNA-binding</keyword>
<dbReference type="PROSITE" id="PS50949">
    <property type="entry name" value="HTH_GNTR"/>
    <property type="match status" value="1"/>
</dbReference>
<accession>A0A1E5XU97</accession>
<dbReference type="RefSeq" id="WP_069908697.1">
    <property type="nucleotide sequence ID" value="NZ_LAJE02000089.1"/>
</dbReference>
<dbReference type="InterPro" id="IPR028978">
    <property type="entry name" value="Chorismate_lyase_/UTRA_dom_sf"/>
</dbReference>
<dbReference type="Pfam" id="PF00392">
    <property type="entry name" value="GntR"/>
    <property type="match status" value="1"/>
</dbReference>
<dbReference type="PRINTS" id="PR00035">
    <property type="entry name" value="HTHGNTR"/>
</dbReference>
<keyword evidence="6" id="KW-1185">Reference proteome</keyword>
<dbReference type="InterPro" id="IPR036388">
    <property type="entry name" value="WH-like_DNA-bd_sf"/>
</dbReference>
<dbReference type="InterPro" id="IPR000524">
    <property type="entry name" value="Tscrpt_reg_HTH_GntR"/>
</dbReference>
<evidence type="ECO:0000256" key="3">
    <source>
        <dbReference type="ARBA" id="ARBA00023163"/>
    </source>
</evidence>
<dbReference type="EMBL" id="LAJE02000089">
    <property type="protein sequence ID" value="OEO32143.1"/>
    <property type="molecule type" value="Genomic_DNA"/>
</dbReference>
<evidence type="ECO:0000256" key="2">
    <source>
        <dbReference type="ARBA" id="ARBA00023125"/>
    </source>
</evidence>
<dbReference type="Pfam" id="PF07702">
    <property type="entry name" value="UTRA"/>
    <property type="match status" value="1"/>
</dbReference>
<gene>
    <name evidence="5" type="ORF">VW23_013050</name>
</gene>
<dbReference type="SMART" id="SM00345">
    <property type="entry name" value="HTH_GNTR"/>
    <property type="match status" value="1"/>
</dbReference>
<dbReference type="GO" id="GO:0003700">
    <property type="term" value="F:DNA-binding transcription factor activity"/>
    <property type="evidence" value="ECO:0007669"/>
    <property type="project" value="InterPro"/>
</dbReference>
<organism evidence="5 6">
    <name type="scientific">Devosia insulae DS-56</name>
    <dbReference type="NCBI Taxonomy" id="1116389"/>
    <lineage>
        <taxon>Bacteria</taxon>
        <taxon>Pseudomonadati</taxon>
        <taxon>Pseudomonadota</taxon>
        <taxon>Alphaproteobacteria</taxon>
        <taxon>Hyphomicrobiales</taxon>
        <taxon>Devosiaceae</taxon>
        <taxon>Devosia</taxon>
    </lineage>
</organism>
<dbReference type="PANTHER" id="PTHR44846">
    <property type="entry name" value="MANNOSYL-D-GLYCERATE TRANSPORT/METABOLISM SYSTEM REPRESSOR MNGR-RELATED"/>
    <property type="match status" value="1"/>
</dbReference>
<dbReference type="AlphaFoldDB" id="A0A1E5XU97"/>
<keyword evidence="1" id="KW-0805">Transcription regulation</keyword>
<dbReference type="PANTHER" id="PTHR44846:SF1">
    <property type="entry name" value="MANNOSYL-D-GLYCERATE TRANSPORT_METABOLISM SYSTEM REPRESSOR MNGR-RELATED"/>
    <property type="match status" value="1"/>
</dbReference>
<name>A0A1E5XU97_9HYPH</name>
<keyword evidence="3" id="KW-0804">Transcription</keyword>
<dbReference type="InterPro" id="IPR050679">
    <property type="entry name" value="Bact_HTH_transcr_reg"/>
</dbReference>
<dbReference type="InterPro" id="IPR036390">
    <property type="entry name" value="WH_DNA-bd_sf"/>
</dbReference>
<dbReference type="InterPro" id="IPR011663">
    <property type="entry name" value="UTRA"/>
</dbReference>
<protein>
    <recommendedName>
        <fullName evidence="4">HTH gntR-type domain-containing protein</fullName>
    </recommendedName>
</protein>
<dbReference type="Proteomes" id="UP000095463">
    <property type="component" value="Unassembled WGS sequence"/>
</dbReference>
<dbReference type="Gene3D" id="3.40.1410.10">
    <property type="entry name" value="Chorismate lyase-like"/>
    <property type="match status" value="1"/>
</dbReference>
<feature type="domain" description="HTH gntR-type" evidence="4">
    <location>
        <begin position="10"/>
        <end position="78"/>
    </location>
</feature>
<proteinExistence type="predicted"/>
<evidence type="ECO:0000313" key="5">
    <source>
        <dbReference type="EMBL" id="OEO32143.1"/>
    </source>
</evidence>
<comment type="caution">
    <text evidence="5">The sequence shown here is derived from an EMBL/GenBank/DDBJ whole genome shotgun (WGS) entry which is preliminary data.</text>
</comment>
<evidence type="ECO:0000313" key="6">
    <source>
        <dbReference type="Proteomes" id="UP000095463"/>
    </source>
</evidence>
<dbReference type="SMART" id="SM00866">
    <property type="entry name" value="UTRA"/>
    <property type="match status" value="1"/>
</dbReference>
<dbReference type="CDD" id="cd07377">
    <property type="entry name" value="WHTH_GntR"/>
    <property type="match status" value="1"/>
</dbReference>
<dbReference type="SUPFAM" id="SSF64288">
    <property type="entry name" value="Chorismate lyase-like"/>
    <property type="match status" value="1"/>
</dbReference>
<dbReference type="Gene3D" id="1.10.10.10">
    <property type="entry name" value="Winged helix-like DNA-binding domain superfamily/Winged helix DNA-binding domain"/>
    <property type="match status" value="1"/>
</dbReference>
<reference evidence="5 6" key="1">
    <citation type="journal article" date="2015" name="Genome Announc.">
        <title>Genome Assemblies of Three Soil-Associated Devosia species: D. insulae, D. limi, and D. soli.</title>
        <authorList>
            <person name="Hassan Y.I."/>
            <person name="Lepp D."/>
            <person name="Zhou T."/>
        </authorList>
    </citation>
    <scope>NUCLEOTIDE SEQUENCE [LARGE SCALE GENOMIC DNA]</scope>
    <source>
        <strain evidence="5 6">DS-56</strain>
    </source>
</reference>
<dbReference type="GO" id="GO:0045892">
    <property type="term" value="P:negative regulation of DNA-templated transcription"/>
    <property type="evidence" value="ECO:0007669"/>
    <property type="project" value="TreeGrafter"/>
</dbReference>
<sequence length="248" mass="27363">MAETAGNGRTGTKGAQLRSYLLGLIEGELKPHEKLPTERDLAETFGVTRLTVRRALDQLGYEGRVYRTQGAGTFVSEPRIAKSVELTSFTQDMRARGLVPGSLDTMVEEIPAGAEIGARLALSPRDLVAHISRVRTADGEPMCIENTYVPAKLAPGLAARGITGSLYQMLTETYHLKIEKAEQSIHATVLDPPLAKLLGVPEFSPAFKVLRVAYDAKNQRIEYAESVYRADRYSYDFVIFRTSRDNTN</sequence>